<keyword evidence="3" id="KW-1003">Cell membrane</keyword>
<evidence type="ECO:0000256" key="1">
    <source>
        <dbReference type="ARBA" id="ARBA00004429"/>
    </source>
</evidence>
<evidence type="ECO:0000256" key="8">
    <source>
        <dbReference type="ARBA" id="ARBA00038436"/>
    </source>
</evidence>
<evidence type="ECO:0000313" key="11">
    <source>
        <dbReference type="EMBL" id="GLB67847.1"/>
    </source>
</evidence>
<keyword evidence="12" id="KW-1185">Reference proteome</keyword>
<evidence type="ECO:0000256" key="3">
    <source>
        <dbReference type="ARBA" id="ARBA00022475"/>
    </source>
</evidence>
<dbReference type="EMBL" id="BRVS01000009">
    <property type="protein sequence ID" value="GLB67847.1"/>
    <property type="molecule type" value="Genomic_DNA"/>
</dbReference>
<name>A0ABQ5MW19_9MICC</name>
<proteinExistence type="inferred from homology"/>
<reference evidence="11 12" key="1">
    <citation type="journal article" date="2023" name="Int. J. Syst. Evol. Microbiol.">
        <title>Arthrobacter mangrovi sp. nov., an actinobacterium isolated from the rhizosphere of a mangrove.</title>
        <authorList>
            <person name="Hamada M."/>
            <person name="Saitou S."/>
            <person name="Enomoto N."/>
            <person name="Nanri K."/>
            <person name="Hidaka K."/>
            <person name="Miura T."/>
            <person name="Tamura T."/>
        </authorList>
    </citation>
    <scope>NUCLEOTIDE SEQUENCE [LARGE SCALE GENOMIC DNA]</scope>
    <source>
        <strain evidence="11 12">NBRC 112813</strain>
    </source>
</reference>
<keyword evidence="2" id="KW-0813">Transport</keyword>
<evidence type="ECO:0000256" key="7">
    <source>
        <dbReference type="ARBA" id="ARBA00023136"/>
    </source>
</evidence>
<evidence type="ECO:0000256" key="5">
    <source>
        <dbReference type="ARBA" id="ARBA00022692"/>
    </source>
</evidence>
<evidence type="ECO:0000256" key="2">
    <source>
        <dbReference type="ARBA" id="ARBA00022448"/>
    </source>
</evidence>
<dbReference type="PANTHER" id="PTHR35011">
    <property type="entry name" value="2,3-DIKETO-L-GULONATE TRAP TRANSPORTER SMALL PERMEASE PROTEIN YIAM"/>
    <property type="match status" value="1"/>
</dbReference>
<comment type="caution">
    <text evidence="11">The sequence shown here is derived from an EMBL/GenBank/DDBJ whole genome shotgun (WGS) entry which is preliminary data.</text>
</comment>
<gene>
    <name evidence="11" type="ORF">AHIS1636_22870</name>
</gene>
<evidence type="ECO:0000256" key="6">
    <source>
        <dbReference type="ARBA" id="ARBA00022989"/>
    </source>
</evidence>
<feature type="transmembrane region" description="Helical" evidence="9">
    <location>
        <begin position="141"/>
        <end position="163"/>
    </location>
</feature>
<keyword evidence="7 9" id="KW-0472">Membrane</keyword>
<dbReference type="InterPro" id="IPR055348">
    <property type="entry name" value="DctQ"/>
</dbReference>
<feature type="domain" description="Tripartite ATP-independent periplasmic transporters DctQ component" evidence="10">
    <location>
        <begin position="38"/>
        <end position="165"/>
    </location>
</feature>
<evidence type="ECO:0000259" key="10">
    <source>
        <dbReference type="Pfam" id="PF04290"/>
    </source>
</evidence>
<evidence type="ECO:0000256" key="9">
    <source>
        <dbReference type="SAM" id="Phobius"/>
    </source>
</evidence>
<keyword evidence="6 9" id="KW-1133">Transmembrane helix</keyword>
<feature type="transmembrane region" description="Helical" evidence="9">
    <location>
        <begin position="61"/>
        <end position="79"/>
    </location>
</feature>
<dbReference type="PANTHER" id="PTHR35011:SF2">
    <property type="entry name" value="2,3-DIKETO-L-GULONATE TRAP TRANSPORTER SMALL PERMEASE PROTEIN YIAM"/>
    <property type="match status" value="1"/>
</dbReference>
<dbReference type="InterPro" id="IPR007387">
    <property type="entry name" value="TRAP_DctQ"/>
</dbReference>
<evidence type="ECO:0000313" key="12">
    <source>
        <dbReference type="Proteomes" id="UP001209654"/>
    </source>
</evidence>
<organism evidence="11 12">
    <name type="scientific">Arthrobacter mangrovi</name>
    <dbReference type="NCBI Taxonomy" id="2966350"/>
    <lineage>
        <taxon>Bacteria</taxon>
        <taxon>Bacillati</taxon>
        <taxon>Actinomycetota</taxon>
        <taxon>Actinomycetes</taxon>
        <taxon>Micrococcales</taxon>
        <taxon>Micrococcaceae</taxon>
        <taxon>Arthrobacter</taxon>
    </lineage>
</organism>
<sequence>MIPEHPDEPDFLESRSPLLRTVVNAERVAAAALLSLTLVLVLIQVISRYVFSSPLSWTEELARFALVWLTFISAGFVMARRLHVTVDLVAAKLSKRAAVLMDAFAMLVVLVVSAAMTVAGTQFALSAARLHAPATDIPMSVVYTAAVLGFALIFLHGVLNTFVNLRHPEKVPEAMENLEKEAI</sequence>
<protein>
    <recommendedName>
        <fullName evidence="10">Tripartite ATP-independent periplasmic transporters DctQ component domain-containing protein</fullName>
    </recommendedName>
</protein>
<accession>A0ABQ5MW19</accession>
<keyword evidence="4" id="KW-0997">Cell inner membrane</keyword>
<dbReference type="Pfam" id="PF04290">
    <property type="entry name" value="DctQ"/>
    <property type="match status" value="1"/>
</dbReference>
<evidence type="ECO:0000256" key="4">
    <source>
        <dbReference type="ARBA" id="ARBA00022519"/>
    </source>
</evidence>
<feature type="transmembrane region" description="Helical" evidence="9">
    <location>
        <begin position="99"/>
        <end position="121"/>
    </location>
</feature>
<dbReference type="Proteomes" id="UP001209654">
    <property type="component" value="Unassembled WGS sequence"/>
</dbReference>
<comment type="similarity">
    <text evidence="8">Belongs to the TRAP transporter small permease family.</text>
</comment>
<dbReference type="RefSeq" id="WP_264795959.1">
    <property type="nucleotide sequence ID" value="NZ_BRVS01000009.1"/>
</dbReference>
<feature type="transmembrane region" description="Helical" evidence="9">
    <location>
        <begin position="28"/>
        <end position="49"/>
    </location>
</feature>
<comment type="subcellular location">
    <subcellularLocation>
        <location evidence="1">Cell inner membrane</location>
        <topology evidence="1">Multi-pass membrane protein</topology>
    </subcellularLocation>
</comment>
<keyword evidence="5 9" id="KW-0812">Transmembrane</keyword>